<gene>
    <name evidence="4" type="ORF">ANANG_G00144310</name>
</gene>
<feature type="region of interest" description="Disordered" evidence="2">
    <location>
        <begin position="1"/>
        <end position="40"/>
    </location>
</feature>
<evidence type="ECO:0000313" key="5">
    <source>
        <dbReference type="Proteomes" id="UP001044222"/>
    </source>
</evidence>
<dbReference type="EMBL" id="JAFIRN010000007">
    <property type="protein sequence ID" value="KAG5845921.1"/>
    <property type="molecule type" value="Genomic_DNA"/>
</dbReference>
<feature type="compositionally biased region" description="Low complexity" evidence="2">
    <location>
        <begin position="675"/>
        <end position="685"/>
    </location>
</feature>
<keyword evidence="1" id="KW-0479">Metal-binding</keyword>
<dbReference type="PANTHER" id="PTHR21020">
    <property type="entry name" value="ZINC FINGER PROTEIN 800"/>
    <property type="match status" value="1"/>
</dbReference>
<feature type="domain" description="C2H2-type" evidence="3">
    <location>
        <begin position="562"/>
        <end position="589"/>
    </location>
</feature>
<proteinExistence type="predicted"/>
<feature type="compositionally biased region" description="Basic and acidic residues" evidence="2">
    <location>
        <begin position="18"/>
        <end position="40"/>
    </location>
</feature>
<keyword evidence="1" id="KW-0862">Zinc</keyword>
<feature type="compositionally biased region" description="Basic and acidic residues" evidence="2">
    <location>
        <begin position="482"/>
        <end position="496"/>
    </location>
</feature>
<accession>A0A9D3RYB6</accession>
<feature type="compositionally biased region" description="Basic residues" evidence="2">
    <location>
        <begin position="423"/>
        <end position="434"/>
    </location>
</feature>
<feature type="compositionally biased region" description="Basic residues" evidence="2">
    <location>
        <begin position="1"/>
        <end position="14"/>
    </location>
</feature>
<dbReference type="InterPro" id="IPR036236">
    <property type="entry name" value="Znf_C2H2_sf"/>
</dbReference>
<keyword evidence="5" id="KW-1185">Reference proteome</keyword>
<organism evidence="4 5">
    <name type="scientific">Anguilla anguilla</name>
    <name type="common">European freshwater eel</name>
    <name type="synonym">Muraena anguilla</name>
    <dbReference type="NCBI Taxonomy" id="7936"/>
    <lineage>
        <taxon>Eukaryota</taxon>
        <taxon>Metazoa</taxon>
        <taxon>Chordata</taxon>
        <taxon>Craniata</taxon>
        <taxon>Vertebrata</taxon>
        <taxon>Euteleostomi</taxon>
        <taxon>Actinopterygii</taxon>
        <taxon>Neopterygii</taxon>
        <taxon>Teleostei</taxon>
        <taxon>Anguilliformes</taxon>
        <taxon>Anguillidae</taxon>
        <taxon>Anguilla</taxon>
    </lineage>
</organism>
<feature type="domain" description="C2H2-type" evidence="3">
    <location>
        <begin position="337"/>
        <end position="365"/>
    </location>
</feature>
<reference evidence="4" key="1">
    <citation type="submission" date="2021-01" db="EMBL/GenBank/DDBJ databases">
        <title>A chromosome-scale assembly of European eel, Anguilla anguilla.</title>
        <authorList>
            <person name="Henkel C."/>
            <person name="Jong-Raadsen S.A."/>
            <person name="Dufour S."/>
            <person name="Weltzien F.-A."/>
            <person name="Palstra A.P."/>
            <person name="Pelster B."/>
            <person name="Spaink H.P."/>
            <person name="Van Den Thillart G.E."/>
            <person name="Jansen H."/>
            <person name="Zahm M."/>
            <person name="Klopp C."/>
            <person name="Cedric C."/>
            <person name="Louis A."/>
            <person name="Berthelot C."/>
            <person name="Parey E."/>
            <person name="Roest Crollius H."/>
            <person name="Montfort J."/>
            <person name="Robinson-Rechavi M."/>
            <person name="Bucao C."/>
            <person name="Bouchez O."/>
            <person name="Gislard M."/>
            <person name="Lluch J."/>
            <person name="Milhes M."/>
            <person name="Lampietro C."/>
            <person name="Lopez Roques C."/>
            <person name="Donnadieu C."/>
            <person name="Braasch I."/>
            <person name="Desvignes T."/>
            <person name="Postlethwait J."/>
            <person name="Bobe J."/>
            <person name="Guiguen Y."/>
            <person name="Dirks R."/>
        </authorList>
    </citation>
    <scope>NUCLEOTIDE SEQUENCE</scope>
    <source>
        <strain evidence="4">Tag_6206</strain>
        <tissue evidence="4">Liver</tissue>
    </source>
</reference>
<dbReference type="GO" id="GO:0008270">
    <property type="term" value="F:zinc ion binding"/>
    <property type="evidence" value="ECO:0007669"/>
    <property type="project" value="UniProtKB-KW"/>
</dbReference>
<evidence type="ECO:0000256" key="2">
    <source>
        <dbReference type="SAM" id="MobiDB-lite"/>
    </source>
</evidence>
<feature type="region of interest" description="Disordered" evidence="2">
    <location>
        <begin position="167"/>
        <end position="189"/>
    </location>
</feature>
<evidence type="ECO:0000256" key="1">
    <source>
        <dbReference type="PROSITE-ProRule" id="PRU00042"/>
    </source>
</evidence>
<dbReference type="Pfam" id="PF00096">
    <property type="entry name" value="zf-C2H2"/>
    <property type="match status" value="1"/>
</dbReference>
<evidence type="ECO:0000259" key="3">
    <source>
        <dbReference type="PROSITE" id="PS50157"/>
    </source>
</evidence>
<name>A0A9D3RYB6_ANGAN</name>
<dbReference type="SUPFAM" id="SSF57667">
    <property type="entry name" value="beta-beta-alpha zinc fingers"/>
    <property type="match status" value="2"/>
</dbReference>
<dbReference type="Proteomes" id="UP001044222">
    <property type="component" value="Chromosome 7"/>
</dbReference>
<feature type="region of interest" description="Disordered" evidence="2">
    <location>
        <begin position="722"/>
        <end position="750"/>
    </location>
</feature>
<feature type="compositionally biased region" description="Pro residues" evidence="2">
    <location>
        <begin position="444"/>
        <end position="458"/>
    </location>
</feature>
<dbReference type="InterPro" id="IPR013087">
    <property type="entry name" value="Znf_C2H2_type"/>
</dbReference>
<dbReference type="PANTHER" id="PTHR21020:SF0">
    <property type="entry name" value="ZINC FINGER PROTEIN 800"/>
    <property type="match status" value="1"/>
</dbReference>
<feature type="compositionally biased region" description="Basic and acidic residues" evidence="2">
    <location>
        <begin position="167"/>
        <end position="179"/>
    </location>
</feature>
<protein>
    <recommendedName>
        <fullName evidence="3">C2H2-type domain-containing protein</fullName>
    </recommendedName>
</protein>
<feature type="region of interest" description="Disordered" evidence="2">
    <location>
        <begin position="407"/>
        <end position="548"/>
    </location>
</feature>
<feature type="compositionally biased region" description="Acidic residues" evidence="2">
    <location>
        <begin position="273"/>
        <end position="290"/>
    </location>
</feature>
<comment type="caution">
    <text evidence="4">The sequence shown here is derived from an EMBL/GenBank/DDBJ whole genome shotgun (WGS) entry which is preliminary data.</text>
</comment>
<dbReference type="Gene3D" id="3.30.160.60">
    <property type="entry name" value="Classic Zinc Finger"/>
    <property type="match status" value="1"/>
</dbReference>
<dbReference type="PROSITE" id="PS50157">
    <property type="entry name" value="ZINC_FINGER_C2H2_2"/>
    <property type="match status" value="2"/>
</dbReference>
<dbReference type="SMART" id="SM00355">
    <property type="entry name" value="ZnF_C2H2"/>
    <property type="match status" value="4"/>
</dbReference>
<feature type="compositionally biased region" description="Low complexity" evidence="2">
    <location>
        <begin position="407"/>
        <end position="417"/>
    </location>
</feature>
<dbReference type="InterPro" id="IPR039149">
    <property type="entry name" value="ZNF800"/>
</dbReference>
<evidence type="ECO:0000313" key="4">
    <source>
        <dbReference type="EMBL" id="KAG5845921.1"/>
    </source>
</evidence>
<keyword evidence="1" id="KW-0863">Zinc-finger</keyword>
<dbReference type="AlphaFoldDB" id="A0A9D3RYB6"/>
<feature type="region of interest" description="Disordered" evidence="2">
    <location>
        <begin position="258"/>
        <end position="330"/>
    </location>
</feature>
<feature type="compositionally biased region" description="Polar residues" evidence="2">
    <location>
        <begin position="511"/>
        <end position="523"/>
    </location>
</feature>
<feature type="region of interest" description="Disordered" evidence="2">
    <location>
        <begin position="652"/>
        <end position="705"/>
    </location>
</feature>
<sequence>MEKPHSGLRSRLVRKQCPSKDTEEADEPKAKVQKTATKDKSCQTEQQHHNCCEPGAGVSVGVGTSSLGTDTKTAVLFVEPGDPPLLQQQLQTSKSGIQQIIECFRSGTTQLKHLLLKEVDTIFECKLCRSLFRGLPNLITHKEFYCFRREPTPPVSGRSLPETFEFKMESPVSSDRRGGDGGAGGSETRMRADGFSLLFFPPRVSTDPPAEDRQSQAIRDLLEAIYPRKDRPEYVVKLDPIETNQNAVFQRIAAEDAASLHGEQSPARPPSPEDPDPDEQPADAPDEEEESKPAGEEAPEAASQQEADPEAEEEEAKGLTAPVEDEAEANEEEDYKVSCCLCGKDFNSHRSVRRHCRKMHKNKMDELCKFTETHTVPISLFSTVRGRLPPARLRRPRLPHVLQVLRHQGQRAPALRRGAPRPAPRHHHPGHRHQAGPAAVPGAPALPPQAEAPPPDPVQPGGLQVPDVPEAVQLQGHAGEAPAHRPQDQHPGERLRPGSASTPAKDENLSDAASSGVSPASQSEQDRKGASGTPKSKVKQENEAPRSHKVGKLSVGFDFKMLYCKLCKRQFSSKQNLTKHIDMHTDGNDIYIKFYRCPICNYDSRRKRDVIRHITVVHKKSSRYLAKIIPNLESRAIKKPAEIVLNPAVKRGLSEGGRQRPARAAPGSPRPPGVPRHTQAGAQHRQPPHPPAGGPGGQRRGEGHQKLLPPRLRGLRQSLRQAVLPGEAQEDPQEGRLGLRGRRQDQRPEHAVQGLHMISAGVWNTCTGFLVETRKRHG</sequence>
<dbReference type="PROSITE" id="PS00028">
    <property type="entry name" value="ZINC_FINGER_C2H2_1"/>
    <property type="match status" value="2"/>
</dbReference>